<dbReference type="PANTHER" id="PTHR45138">
    <property type="entry name" value="REGULATORY COMPONENTS OF SENSORY TRANSDUCTION SYSTEM"/>
    <property type="match status" value="1"/>
</dbReference>
<feature type="transmembrane region" description="Helical" evidence="5">
    <location>
        <begin position="162"/>
        <end position="195"/>
    </location>
</feature>
<dbReference type="GO" id="GO:0005886">
    <property type="term" value="C:plasma membrane"/>
    <property type="evidence" value="ECO:0007669"/>
    <property type="project" value="TreeGrafter"/>
</dbReference>
<evidence type="ECO:0000256" key="5">
    <source>
        <dbReference type="SAM" id="Phobius"/>
    </source>
</evidence>
<feature type="transmembrane region" description="Helical" evidence="5">
    <location>
        <begin position="202"/>
        <end position="221"/>
    </location>
</feature>
<dbReference type="OrthoDB" id="9812260at2"/>
<dbReference type="SUPFAM" id="SSF55073">
    <property type="entry name" value="Nucleotide cyclase"/>
    <property type="match status" value="1"/>
</dbReference>
<feature type="region of interest" description="Disordered" evidence="4">
    <location>
        <begin position="334"/>
        <end position="353"/>
    </location>
</feature>
<feature type="transmembrane region" description="Helical" evidence="5">
    <location>
        <begin position="66"/>
        <end position="85"/>
    </location>
</feature>
<feature type="transmembrane region" description="Helical" evidence="5">
    <location>
        <begin position="122"/>
        <end position="142"/>
    </location>
</feature>
<keyword evidence="5" id="KW-0472">Membrane</keyword>
<proteinExistence type="predicted"/>
<dbReference type="InterPro" id="IPR050469">
    <property type="entry name" value="Diguanylate_Cyclase"/>
</dbReference>
<evidence type="ECO:0000256" key="3">
    <source>
        <dbReference type="ARBA" id="ARBA00034247"/>
    </source>
</evidence>
<dbReference type="NCBIfam" id="TIGR00254">
    <property type="entry name" value="GGDEF"/>
    <property type="match status" value="1"/>
</dbReference>
<dbReference type="Proteomes" id="UP000281474">
    <property type="component" value="Unassembled WGS sequence"/>
</dbReference>
<evidence type="ECO:0000256" key="2">
    <source>
        <dbReference type="ARBA" id="ARBA00012528"/>
    </source>
</evidence>
<comment type="caution">
    <text evidence="7">The sequence shown here is derived from an EMBL/GenBank/DDBJ whole genome shotgun (WGS) entry which is preliminary data.</text>
</comment>
<evidence type="ECO:0000259" key="6">
    <source>
        <dbReference type="PROSITE" id="PS50887"/>
    </source>
</evidence>
<dbReference type="FunFam" id="3.30.70.270:FF:000001">
    <property type="entry name" value="Diguanylate cyclase domain protein"/>
    <property type="match status" value="1"/>
</dbReference>
<dbReference type="EMBL" id="QZEI01000004">
    <property type="protein sequence ID" value="RLV61307.1"/>
    <property type="molecule type" value="Genomic_DNA"/>
</dbReference>
<dbReference type="Pfam" id="PF00990">
    <property type="entry name" value="GGDEF"/>
    <property type="match status" value="1"/>
</dbReference>
<feature type="transmembrane region" description="Helical" evidence="5">
    <location>
        <begin position="91"/>
        <end position="110"/>
    </location>
</feature>
<name>A0A3L8Q0V0_9GAMM</name>
<feature type="transmembrane region" description="Helical" evidence="5">
    <location>
        <begin position="12"/>
        <end position="30"/>
    </location>
</feature>
<evidence type="ECO:0000313" key="8">
    <source>
        <dbReference type="Proteomes" id="UP000281474"/>
    </source>
</evidence>
<feature type="compositionally biased region" description="Basic and acidic residues" evidence="4">
    <location>
        <begin position="334"/>
        <end position="344"/>
    </location>
</feature>
<dbReference type="EC" id="2.7.7.65" evidence="2"/>
<dbReference type="InterPro" id="IPR000160">
    <property type="entry name" value="GGDEF_dom"/>
</dbReference>
<evidence type="ECO:0000313" key="7">
    <source>
        <dbReference type="EMBL" id="RLV61307.1"/>
    </source>
</evidence>
<dbReference type="PANTHER" id="PTHR45138:SF9">
    <property type="entry name" value="DIGUANYLATE CYCLASE DGCM-RELATED"/>
    <property type="match status" value="1"/>
</dbReference>
<dbReference type="GO" id="GO:0043709">
    <property type="term" value="P:cell adhesion involved in single-species biofilm formation"/>
    <property type="evidence" value="ECO:0007669"/>
    <property type="project" value="TreeGrafter"/>
</dbReference>
<dbReference type="InterPro" id="IPR029787">
    <property type="entry name" value="Nucleotide_cyclase"/>
</dbReference>
<gene>
    <name evidence="7" type="ORF">D5018_02180</name>
</gene>
<evidence type="ECO:0000256" key="4">
    <source>
        <dbReference type="SAM" id="MobiDB-lite"/>
    </source>
</evidence>
<dbReference type="InterPro" id="IPR043128">
    <property type="entry name" value="Rev_trsase/Diguanyl_cyclase"/>
</dbReference>
<accession>A0A3L8Q0V0</accession>
<comment type="catalytic activity">
    <reaction evidence="3">
        <text>2 GTP = 3',3'-c-di-GMP + 2 diphosphate</text>
        <dbReference type="Rhea" id="RHEA:24898"/>
        <dbReference type="ChEBI" id="CHEBI:33019"/>
        <dbReference type="ChEBI" id="CHEBI:37565"/>
        <dbReference type="ChEBI" id="CHEBI:58805"/>
        <dbReference type="EC" id="2.7.7.65"/>
    </reaction>
</comment>
<dbReference type="CDD" id="cd01949">
    <property type="entry name" value="GGDEF"/>
    <property type="match status" value="1"/>
</dbReference>
<keyword evidence="8" id="KW-1185">Reference proteome</keyword>
<comment type="cofactor">
    <cofactor evidence="1">
        <name>Mg(2+)</name>
        <dbReference type="ChEBI" id="CHEBI:18420"/>
    </cofactor>
</comment>
<dbReference type="SMART" id="SM00267">
    <property type="entry name" value="GGDEF"/>
    <property type="match status" value="1"/>
</dbReference>
<dbReference type="GO" id="GO:0052621">
    <property type="term" value="F:diguanylate cyclase activity"/>
    <property type="evidence" value="ECO:0007669"/>
    <property type="project" value="UniProtKB-EC"/>
</dbReference>
<keyword evidence="5" id="KW-1133">Transmembrane helix</keyword>
<dbReference type="AlphaFoldDB" id="A0A3L8Q0V0"/>
<dbReference type="PROSITE" id="PS50887">
    <property type="entry name" value="GGDEF"/>
    <property type="match status" value="1"/>
</dbReference>
<sequence length="396" mass="44918">MELTLADIVLRVRSVLLPMLLTGIAFFLVLNVQEYWQHWRPVTRELPLWLFPIAALVSLQFNRSRLAYLAILLVTFYCMNRSIIIDSKYLLTYKVPIFLFGSLSMSLLLLMKDRGIASIHGFLAFFTFMACAGLTFNIETLLNHSNKLLTTPLAIDDVTLTFWAATAIIISIGMLVKNTLTTTTISLAFILWSLLYFQPHTIPIDIALLGIAVLIFLSVLFDSYHLAYRDELTGLPSRRALYNLVLSLSNKYCVAMIDIDHFKKFNDTYGHDVGDQVLKLVASRLSKVTGGGKVFRYGGEEFTIIFPRKSVEQTLEHLEAVREEIQNYEMVIRNENRKNTDKSARNKGNSKNKTVSVTISIGVAQHERKQDFDKTLKAADVALYKAKKQGRNQVCS</sequence>
<feature type="domain" description="GGDEF" evidence="6">
    <location>
        <begin position="250"/>
        <end position="396"/>
    </location>
</feature>
<reference evidence="7 8" key="1">
    <citation type="submission" date="2018-09" db="EMBL/GenBank/DDBJ databases">
        <title>Phylogeny of the Shewanellaceae, and recommendation for two new genera, Pseudoshewanella and Parashewanella.</title>
        <authorList>
            <person name="Wang G."/>
        </authorList>
    </citation>
    <scope>NUCLEOTIDE SEQUENCE [LARGE SCALE GENOMIC DNA]</scope>
    <source>
        <strain evidence="7 8">C51</strain>
    </source>
</reference>
<dbReference type="GO" id="GO:1902201">
    <property type="term" value="P:negative regulation of bacterial-type flagellum-dependent cell motility"/>
    <property type="evidence" value="ECO:0007669"/>
    <property type="project" value="TreeGrafter"/>
</dbReference>
<dbReference type="Gene3D" id="3.30.70.270">
    <property type="match status" value="1"/>
</dbReference>
<evidence type="ECO:0000256" key="1">
    <source>
        <dbReference type="ARBA" id="ARBA00001946"/>
    </source>
</evidence>
<protein>
    <recommendedName>
        <fullName evidence="2">diguanylate cyclase</fullName>
        <ecNumber evidence="2">2.7.7.65</ecNumber>
    </recommendedName>
</protein>
<organism evidence="7 8">
    <name type="scientific">Parashewanella curva</name>
    <dbReference type="NCBI Taxonomy" id="2338552"/>
    <lineage>
        <taxon>Bacteria</taxon>
        <taxon>Pseudomonadati</taxon>
        <taxon>Pseudomonadota</taxon>
        <taxon>Gammaproteobacteria</taxon>
        <taxon>Alteromonadales</taxon>
        <taxon>Shewanellaceae</taxon>
        <taxon>Parashewanella</taxon>
    </lineage>
</organism>
<keyword evidence="5" id="KW-0812">Transmembrane</keyword>